<evidence type="ECO:0000256" key="1">
    <source>
        <dbReference type="SAM" id="SignalP"/>
    </source>
</evidence>
<organism evidence="2 3">
    <name type="scientific">Aquipuribacter nitratireducens</name>
    <dbReference type="NCBI Taxonomy" id="650104"/>
    <lineage>
        <taxon>Bacteria</taxon>
        <taxon>Bacillati</taxon>
        <taxon>Actinomycetota</taxon>
        <taxon>Actinomycetes</taxon>
        <taxon>Micrococcales</taxon>
        <taxon>Intrasporangiaceae</taxon>
        <taxon>Aquipuribacter</taxon>
    </lineage>
</organism>
<keyword evidence="1" id="KW-0732">Signal</keyword>
<dbReference type="RefSeq" id="WP_340267451.1">
    <property type="nucleotide sequence ID" value="NZ_JBBEOG010000002.1"/>
</dbReference>
<gene>
    <name evidence="2" type="ORF">ACFPJ6_08840</name>
</gene>
<feature type="signal peptide" evidence="1">
    <location>
        <begin position="1"/>
        <end position="28"/>
    </location>
</feature>
<protein>
    <recommendedName>
        <fullName evidence="4">Lipoprotein</fullName>
    </recommendedName>
</protein>
<dbReference type="Proteomes" id="UP001596122">
    <property type="component" value="Unassembled WGS sequence"/>
</dbReference>
<dbReference type="PROSITE" id="PS51257">
    <property type="entry name" value="PROKAR_LIPOPROTEIN"/>
    <property type="match status" value="1"/>
</dbReference>
<name>A0ABW0GP03_9MICO</name>
<evidence type="ECO:0000313" key="3">
    <source>
        <dbReference type="Proteomes" id="UP001596122"/>
    </source>
</evidence>
<feature type="chain" id="PRO_5047461124" description="Lipoprotein" evidence="1">
    <location>
        <begin position="29"/>
        <end position="149"/>
    </location>
</feature>
<reference evidence="3" key="1">
    <citation type="journal article" date="2019" name="Int. J. Syst. Evol. Microbiol.">
        <title>The Global Catalogue of Microorganisms (GCM) 10K type strain sequencing project: providing services to taxonomists for standard genome sequencing and annotation.</title>
        <authorList>
            <consortium name="The Broad Institute Genomics Platform"/>
            <consortium name="The Broad Institute Genome Sequencing Center for Infectious Disease"/>
            <person name="Wu L."/>
            <person name="Ma J."/>
        </authorList>
    </citation>
    <scope>NUCLEOTIDE SEQUENCE [LARGE SCALE GENOMIC DNA]</scope>
    <source>
        <strain evidence="3">CCUG 43114</strain>
    </source>
</reference>
<evidence type="ECO:0008006" key="4">
    <source>
        <dbReference type="Google" id="ProtNLM"/>
    </source>
</evidence>
<dbReference type="EMBL" id="JBHSLD010000007">
    <property type="protein sequence ID" value="MFC5380895.1"/>
    <property type="molecule type" value="Genomic_DNA"/>
</dbReference>
<proteinExistence type="predicted"/>
<accession>A0ABW0GP03</accession>
<sequence>MRPRPTRPLAVAAAALLAAAGVAGCAEAEQAARGVVEQAARDAVAEAEQAAGTAAEESARAAAGDAVDEALQRANGTCDQLLDVPVRTREENAGALLRAYWLTELTADTPSPETIEAFHDAVVERCEDSLETQAADIISEVWDTGEFAP</sequence>
<keyword evidence="3" id="KW-1185">Reference proteome</keyword>
<evidence type="ECO:0000313" key="2">
    <source>
        <dbReference type="EMBL" id="MFC5380895.1"/>
    </source>
</evidence>
<comment type="caution">
    <text evidence="2">The sequence shown here is derived from an EMBL/GenBank/DDBJ whole genome shotgun (WGS) entry which is preliminary data.</text>
</comment>